<feature type="region of interest" description="Disordered" evidence="2">
    <location>
        <begin position="916"/>
        <end position="939"/>
    </location>
</feature>
<evidence type="ECO:0000313" key="4">
    <source>
        <dbReference type="RefSeq" id="XP_028031352.1"/>
    </source>
</evidence>
<feature type="compositionally biased region" description="Low complexity" evidence="2">
    <location>
        <begin position="541"/>
        <end position="552"/>
    </location>
</feature>
<feature type="compositionally biased region" description="Pro residues" evidence="2">
    <location>
        <begin position="178"/>
        <end position="191"/>
    </location>
</feature>
<feature type="coiled-coil region" evidence="1">
    <location>
        <begin position="820"/>
        <end position="854"/>
    </location>
</feature>
<keyword evidence="3" id="KW-1185">Reference proteome</keyword>
<feature type="compositionally biased region" description="Pro residues" evidence="2">
    <location>
        <begin position="364"/>
        <end position="385"/>
    </location>
</feature>
<dbReference type="KEGG" id="bman:114243902"/>
<gene>
    <name evidence="4" type="primary">LOC114243902</name>
</gene>
<feature type="region of interest" description="Disordered" evidence="2">
    <location>
        <begin position="359"/>
        <end position="385"/>
    </location>
</feature>
<evidence type="ECO:0000313" key="3">
    <source>
        <dbReference type="Proteomes" id="UP000504629"/>
    </source>
</evidence>
<dbReference type="Proteomes" id="UP000504629">
    <property type="component" value="Unplaced"/>
</dbReference>
<dbReference type="OrthoDB" id="8197069at2759"/>
<feature type="region of interest" description="Disordered" evidence="2">
    <location>
        <begin position="150"/>
        <end position="232"/>
    </location>
</feature>
<feature type="compositionally biased region" description="Basic and acidic residues" evidence="2">
    <location>
        <begin position="1038"/>
        <end position="1052"/>
    </location>
</feature>
<accession>A0A6J2JQR5</accession>
<feature type="region of interest" description="Disordered" evidence="2">
    <location>
        <begin position="1028"/>
        <end position="1052"/>
    </location>
</feature>
<dbReference type="RefSeq" id="XP_028031352.1">
    <property type="nucleotide sequence ID" value="XM_028175551.1"/>
</dbReference>
<evidence type="ECO:0000256" key="1">
    <source>
        <dbReference type="SAM" id="Coils"/>
    </source>
</evidence>
<dbReference type="GeneID" id="114243902"/>
<feature type="compositionally biased region" description="Polar residues" evidence="2">
    <location>
        <begin position="921"/>
        <end position="934"/>
    </location>
</feature>
<protein>
    <submittedName>
        <fullName evidence="4">Uncharacterized protein LOC114243902</fullName>
    </submittedName>
</protein>
<proteinExistence type="predicted"/>
<keyword evidence="1" id="KW-0175">Coiled coil</keyword>
<evidence type="ECO:0000256" key="2">
    <source>
        <dbReference type="SAM" id="MobiDB-lite"/>
    </source>
</evidence>
<feature type="region of interest" description="Disordered" evidence="2">
    <location>
        <begin position="101"/>
        <end position="134"/>
    </location>
</feature>
<feature type="region of interest" description="Disordered" evidence="2">
    <location>
        <begin position="509"/>
        <end position="587"/>
    </location>
</feature>
<reference evidence="4" key="1">
    <citation type="submission" date="2025-08" db="UniProtKB">
        <authorList>
            <consortium name="RefSeq"/>
        </authorList>
    </citation>
    <scope>IDENTIFICATION</scope>
    <source>
        <tissue evidence="4">Silk gland</tissue>
    </source>
</reference>
<organism evidence="3 4">
    <name type="scientific">Bombyx mandarina</name>
    <name type="common">Wild silk moth</name>
    <name type="synonym">Wild silkworm</name>
    <dbReference type="NCBI Taxonomy" id="7092"/>
    <lineage>
        <taxon>Eukaryota</taxon>
        <taxon>Metazoa</taxon>
        <taxon>Ecdysozoa</taxon>
        <taxon>Arthropoda</taxon>
        <taxon>Hexapoda</taxon>
        <taxon>Insecta</taxon>
        <taxon>Pterygota</taxon>
        <taxon>Neoptera</taxon>
        <taxon>Endopterygota</taxon>
        <taxon>Lepidoptera</taxon>
        <taxon>Glossata</taxon>
        <taxon>Ditrysia</taxon>
        <taxon>Bombycoidea</taxon>
        <taxon>Bombycidae</taxon>
        <taxon>Bombycinae</taxon>
        <taxon>Bombyx</taxon>
    </lineage>
</organism>
<sequence length="1052" mass="113470">MVPLVPLCHCTFVNLKTTAVFYLRDRSRAFDGFALLWARNSLEFADHALNILEAVSASAPPAYYTTMMFWCLLLTFVSAEEQPLGLVSKDTEHDLIAEATHSGAQAQKREAGLSNSYGEPLPPDAYGPPRDTSDLISDLQLPVPVYGVPQQNDFLQETPPGAYGPPSPVVFPSQHYEGPPPPISKPKPIYGPPKFHGPPKNFGPPKLSYGPPKSYYGPPKKLYGPPKQGLPKPSYGTPFKAPKVLSKPYPKPVYGPPKPVYGPPKPIRSTYGPPLPSVPLEAPPLPQPTITTVETTIGLGGFGSNLNLPAPIYGTPIVSLPLDVGNENHFPSETYGPPGHALGPIGPNDQVVVQDIADVGHYGPPQPDPNPRPPHPGIPAPPTPPHVLYDGWKPIPGVSKPVGHVEETVFQNVGVSDHYGLPPPPVHEIHVNEQQLPVLDQGPHFAHQISTGYSSVHQDALSNVDLNSLVGGDSNHIDQSKTVFEAHYTENHDPQADLAFIQSSIPSQRPFDSYGAPPLDSLSGGPYPPSVRQQGAKGLIPPSGVYGVPPGSQYGAPPKPPPSNLPIPYGSYSGGGHSIHTGLNTPKKPIKFRDSVPAGLLEHVGQTTHGKDTLTIDNLTQGPAYLPPPIRDAKEVNHHTSFGINLSIEPTDLYSLPHAGNPLNFQAPQPSNLYGSPIDSYSAPFLTVADHTASGSNTNAVTTTIDGALLANLSNLEAAAILKHCPYHEAILKAAQYGEKIPVELATKYMASLKSLGSTLSKNQFTSYQNSEAVHSSRDQLGSAHTAVHSVLPNNVRHDDKVKGKSLREIQKQSHKGQNLQFVSDQIQKTSDKIKSLNEEAKILQQQIVHNNQNLNQGQFSSQATQFSNDFTGNQATYAVQIQSSVGGKGKDPSIPHEQLLNEGLLQSILQAIEQPRDPKQQSVQIRQQPSNTDDGLVLPVGYEPVDRTKDIQSSNRDIKQILHSEIVTRGDVPDCELKADGSVNHEVVVPAPLEKVKPVEEVNDNDVAIFFDEKPKNNEPVTEISVATSISEDSDENGSKTRQFGEKIKEA</sequence>
<feature type="compositionally biased region" description="Low complexity" evidence="2">
    <location>
        <begin position="207"/>
        <end position="232"/>
    </location>
</feature>
<name>A0A6J2JQR5_BOMMA</name>
<dbReference type="AlphaFoldDB" id="A0A6J2JQR5"/>